<sequence length="229" mass="25348">MDPTRRQFVQLGVGSLFLLQWPRLAWASTAPSCRLSPEQTAGPFYLDDTLLRQDITDGKPGIPLLLQFEALDAEGCRPLSGAALDIWHCDAQGAYSGVGANEGSRFLRGMQITDGAGRVEFRSILPGYYPGRTNHVHLKLHLGGHIREGHYLSGWDLHTGQLYFPEPIVREAMTLPTYRHPGEEWTPQARDYIFRRQQGEDSIATLSQAPTGNGLVARLTLVVTTRAPA</sequence>
<dbReference type="Pfam" id="PF00775">
    <property type="entry name" value="Dioxygenase_C"/>
    <property type="match status" value="1"/>
</dbReference>
<dbReference type="RefSeq" id="WP_215378337.1">
    <property type="nucleotide sequence ID" value="NZ_JAGTIS010000011.1"/>
</dbReference>
<dbReference type="PANTHER" id="PTHR34315:SF1">
    <property type="entry name" value="INTRADIOL RING-CLEAVAGE DIOXYGENASES DOMAIN-CONTAINING PROTEIN-RELATED"/>
    <property type="match status" value="1"/>
</dbReference>
<comment type="caution">
    <text evidence="2">The sequence shown here is derived from an EMBL/GenBank/DDBJ whole genome shotgun (WGS) entry which is preliminary data.</text>
</comment>
<dbReference type="InterPro" id="IPR015889">
    <property type="entry name" value="Intradiol_dOase_core"/>
</dbReference>
<dbReference type="SUPFAM" id="SSF49482">
    <property type="entry name" value="Aromatic compound dioxygenase"/>
    <property type="match status" value="1"/>
</dbReference>
<keyword evidence="2" id="KW-0560">Oxidoreductase</keyword>
<accession>A0ABS5XME3</accession>
<organism evidence="2 3">
    <name type="scientific">Metapseudomonas boanensis</name>
    <dbReference type="NCBI Taxonomy" id="2822138"/>
    <lineage>
        <taxon>Bacteria</taxon>
        <taxon>Pseudomonadati</taxon>
        <taxon>Pseudomonadota</taxon>
        <taxon>Gammaproteobacteria</taxon>
        <taxon>Pseudomonadales</taxon>
        <taxon>Pseudomonadaceae</taxon>
        <taxon>Metapseudomonas</taxon>
    </lineage>
</organism>
<dbReference type="GO" id="GO:0051213">
    <property type="term" value="F:dioxygenase activity"/>
    <property type="evidence" value="ECO:0007669"/>
    <property type="project" value="UniProtKB-KW"/>
</dbReference>
<reference evidence="2 3" key="1">
    <citation type="submission" date="2021-04" db="EMBL/GenBank/DDBJ databases">
        <title>Pseudomonas boanensis sp. nov., a bacterium isolated from river water used for household purposes in Boane District, Mozambique.</title>
        <authorList>
            <person name="Nicklasson M."/>
            <person name="Martin-Rodriguez A.J."/>
            <person name="Thorell K."/>
            <person name="Neves L."/>
            <person name="Mussagy A."/>
            <person name="Rydberg H.A."/>
            <person name="Hernroth B."/>
            <person name="Svensson-Stadler L."/>
            <person name="Sjoling A."/>
        </authorList>
    </citation>
    <scope>NUCLEOTIDE SEQUENCE [LARGE SCALE GENOMIC DNA]</scope>
    <source>
        <strain evidence="2 3">DB1</strain>
    </source>
</reference>
<evidence type="ECO:0000313" key="2">
    <source>
        <dbReference type="EMBL" id="MBT8768230.1"/>
    </source>
</evidence>
<dbReference type="Gene3D" id="2.60.130.10">
    <property type="entry name" value="Aromatic compound dioxygenase"/>
    <property type="match status" value="1"/>
</dbReference>
<gene>
    <name evidence="2" type="ORF">J7302_19155</name>
</gene>
<dbReference type="CDD" id="cd03457">
    <property type="entry name" value="intradiol_dioxygenase_like"/>
    <property type="match status" value="1"/>
</dbReference>
<feature type="domain" description="Intradiol ring-cleavage dioxygenases" evidence="1">
    <location>
        <begin position="46"/>
        <end position="134"/>
    </location>
</feature>
<evidence type="ECO:0000259" key="1">
    <source>
        <dbReference type="Pfam" id="PF00775"/>
    </source>
</evidence>
<keyword evidence="3" id="KW-1185">Reference proteome</keyword>
<dbReference type="Proteomes" id="UP001519667">
    <property type="component" value="Unassembled WGS sequence"/>
</dbReference>
<dbReference type="InterPro" id="IPR000627">
    <property type="entry name" value="Intradiol_dOase_C"/>
</dbReference>
<name>A0ABS5XME3_9GAMM</name>
<evidence type="ECO:0000313" key="3">
    <source>
        <dbReference type="Proteomes" id="UP001519667"/>
    </source>
</evidence>
<proteinExistence type="predicted"/>
<dbReference type="PANTHER" id="PTHR34315">
    <property type="match status" value="1"/>
</dbReference>
<dbReference type="EMBL" id="JAGTIS010000011">
    <property type="protein sequence ID" value="MBT8768230.1"/>
    <property type="molecule type" value="Genomic_DNA"/>
</dbReference>
<protein>
    <submittedName>
        <fullName evidence="2">Intradiol ring-cleavage dioxygenase</fullName>
    </submittedName>
</protein>
<keyword evidence="2" id="KW-0223">Dioxygenase</keyword>